<evidence type="ECO:0000313" key="4">
    <source>
        <dbReference type="Proteomes" id="UP000306602"/>
    </source>
</evidence>
<proteinExistence type="predicted"/>
<evidence type="ECO:0000256" key="1">
    <source>
        <dbReference type="SAM" id="SignalP"/>
    </source>
</evidence>
<protein>
    <submittedName>
        <fullName evidence="3">Transporter substrate-binding domain-containing protein</fullName>
    </submittedName>
</protein>
<dbReference type="Gene3D" id="3.40.190.10">
    <property type="entry name" value="Periplasmic binding protein-like II"/>
    <property type="match status" value="2"/>
</dbReference>
<gene>
    <name evidence="3" type="ORF">E4Z66_12570</name>
</gene>
<sequence length="304" mass="32948">MIRTFCAHLAVILGTLSGVALGVSGTGALASDPCADYVPQAKPQNTGRDIVGKDLDQIIDQGSMLFAVYADNPPYSWQDGAVPRGVDVDIARIIAADIGVEPRFNFVGAGENLEADLRNNLWKGALIGGRIANVMMRVPYDSAFKCRVEQVVFTGQYARETIAIAYDRDAYPDDPPVPAYFRFDTVAVENDSIADFYLTQLVGPTHIQRYPTAAAAMAALRADKTMAAMGPLAQLEHGADEGIAIHQPPLPGFTVGTWTLGVGVNFRYRPLAYAVDDAIRYAIEDGRIEKIHADYGLTFQPPIR</sequence>
<dbReference type="Proteomes" id="UP000306602">
    <property type="component" value="Unassembled WGS sequence"/>
</dbReference>
<dbReference type="SMART" id="SM00062">
    <property type="entry name" value="PBPb"/>
    <property type="match status" value="1"/>
</dbReference>
<dbReference type="FunFam" id="3.40.190.10:FF:000806">
    <property type="entry name" value="Polar amino acid uptake family ABC transporter, periplasmic substrate-binding protein"/>
    <property type="match status" value="1"/>
</dbReference>
<feature type="signal peptide" evidence="1">
    <location>
        <begin position="1"/>
        <end position="22"/>
    </location>
</feature>
<evidence type="ECO:0000259" key="2">
    <source>
        <dbReference type="SMART" id="SM00062"/>
    </source>
</evidence>
<keyword evidence="1" id="KW-0732">Signal</keyword>
<dbReference type="EMBL" id="SRKY01000003">
    <property type="protein sequence ID" value="THH35899.1"/>
    <property type="molecule type" value="Genomic_DNA"/>
</dbReference>
<evidence type="ECO:0000313" key="3">
    <source>
        <dbReference type="EMBL" id="THH35899.1"/>
    </source>
</evidence>
<organism evidence="3 4">
    <name type="scientific">Aliishimia ponticola</name>
    <dbReference type="NCBI Taxonomy" id="2499833"/>
    <lineage>
        <taxon>Bacteria</taxon>
        <taxon>Pseudomonadati</taxon>
        <taxon>Pseudomonadota</taxon>
        <taxon>Alphaproteobacteria</taxon>
        <taxon>Rhodobacterales</taxon>
        <taxon>Paracoccaceae</taxon>
        <taxon>Aliishimia</taxon>
    </lineage>
</organism>
<dbReference type="InterPro" id="IPR001638">
    <property type="entry name" value="Solute-binding_3/MltF_N"/>
</dbReference>
<dbReference type="SUPFAM" id="SSF53850">
    <property type="entry name" value="Periplasmic binding protein-like II"/>
    <property type="match status" value="1"/>
</dbReference>
<comment type="caution">
    <text evidence="3">The sequence shown here is derived from an EMBL/GenBank/DDBJ whole genome shotgun (WGS) entry which is preliminary data.</text>
</comment>
<accession>A0A4S4N9N6</accession>
<name>A0A4S4N9N6_9RHOB</name>
<dbReference type="RefSeq" id="WP_136463369.1">
    <property type="nucleotide sequence ID" value="NZ_SRKY01000003.1"/>
</dbReference>
<keyword evidence="4" id="KW-1185">Reference proteome</keyword>
<feature type="domain" description="Solute-binding protein family 3/N-terminal" evidence="2">
    <location>
        <begin position="63"/>
        <end position="294"/>
    </location>
</feature>
<dbReference type="OrthoDB" id="6192933at2"/>
<feature type="chain" id="PRO_5021025344" evidence="1">
    <location>
        <begin position="23"/>
        <end position="304"/>
    </location>
</feature>
<reference evidence="3 4" key="1">
    <citation type="submission" date="2019-04" db="EMBL/GenBank/DDBJ databases">
        <title>Shimia ponticola sp. nov., isolated from seawater.</title>
        <authorList>
            <person name="Kim Y.-O."/>
            <person name="Yoon J.-H."/>
        </authorList>
    </citation>
    <scope>NUCLEOTIDE SEQUENCE [LARGE SCALE GENOMIC DNA]</scope>
    <source>
        <strain evidence="3 4">MYP11</strain>
    </source>
</reference>
<dbReference type="AlphaFoldDB" id="A0A4S4N9N6"/>